<sequence>MKFFKLIFGLIFGCLTVLSCSSDDDSPAANDDVIIGEWRLIQIQENDTEIPLQECDNLEAYFFNEDFSFRAEIYEPVSGEEECTIANFSEGVWGKNSNNQYFTNTSGTNFPFVAQFSAEQTEMTIVIENPEAGIDERRTYQRQEIIEE</sequence>
<organism evidence="2 3">
    <name type="scientific">Psychroflexus planctonicus</name>
    <dbReference type="NCBI Taxonomy" id="1526575"/>
    <lineage>
        <taxon>Bacteria</taxon>
        <taxon>Pseudomonadati</taxon>
        <taxon>Bacteroidota</taxon>
        <taxon>Flavobacteriia</taxon>
        <taxon>Flavobacteriales</taxon>
        <taxon>Flavobacteriaceae</taxon>
        <taxon>Psychroflexus</taxon>
    </lineage>
</organism>
<gene>
    <name evidence="2" type="ORF">GCM10010832_20670</name>
</gene>
<dbReference type="EMBL" id="BMGM01000009">
    <property type="protein sequence ID" value="GGE40384.1"/>
    <property type="molecule type" value="Genomic_DNA"/>
</dbReference>
<reference evidence="3" key="1">
    <citation type="journal article" date="2019" name="Int. J. Syst. Evol. Microbiol.">
        <title>The Global Catalogue of Microorganisms (GCM) 10K type strain sequencing project: providing services to taxonomists for standard genome sequencing and annotation.</title>
        <authorList>
            <consortium name="The Broad Institute Genomics Platform"/>
            <consortium name="The Broad Institute Genome Sequencing Center for Infectious Disease"/>
            <person name="Wu L."/>
            <person name="Ma J."/>
        </authorList>
    </citation>
    <scope>NUCLEOTIDE SEQUENCE [LARGE SCALE GENOMIC DNA]</scope>
    <source>
        <strain evidence="3">CGMCC 1.12931</strain>
    </source>
</reference>
<dbReference type="Proteomes" id="UP000599179">
    <property type="component" value="Unassembled WGS sequence"/>
</dbReference>
<proteinExistence type="predicted"/>
<feature type="domain" description="Lipocalin-like" evidence="1">
    <location>
        <begin position="34"/>
        <end position="109"/>
    </location>
</feature>
<name>A0ABQ1SHZ4_9FLAO</name>
<dbReference type="Pfam" id="PF13648">
    <property type="entry name" value="Lipocalin_4"/>
    <property type="match status" value="1"/>
</dbReference>
<evidence type="ECO:0000313" key="2">
    <source>
        <dbReference type="EMBL" id="GGE40384.1"/>
    </source>
</evidence>
<evidence type="ECO:0000313" key="3">
    <source>
        <dbReference type="Proteomes" id="UP000599179"/>
    </source>
</evidence>
<evidence type="ECO:0000259" key="1">
    <source>
        <dbReference type="Pfam" id="PF13648"/>
    </source>
</evidence>
<keyword evidence="3" id="KW-1185">Reference proteome</keyword>
<dbReference type="RefSeq" id="WP_188459057.1">
    <property type="nucleotide sequence ID" value="NZ_BMGM01000009.1"/>
</dbReference>
<accession>A0ABQ1SHZ4</accession>
<protein>
    <recommendedName>
        <fullName evidence="1">Lipocalin-like domain-containing protein</fullName>
    </recommendedName>
</protein>
<comment type="caution">
    <text evidence="2">The sequence shown here is derived from an EMBL/GenBank/DDBJ whole genome shotgun (WGS) entry which is preliminary data.</text>
</comment>
<dbReference type="InterPro" id="IPR024311">
    <property type="entry name" value="Lipocalin-like"/>
</dbReference>
<dbReference type="PROSITE" id="PS51257">
    <property type="entry name" value="PROKAR_LIPOPROTEIN"/>
    <property type="match status" value="1"/>
</dbReference>